<evidence type="ECO:0000313" key="4">
    <source>
        <dbReference type="EMBL" id="KAG2179562.1"/>
    </source>
</evidence>
<dbReference type="GO" id="GO:0035091">
    <property type="term" value="F:phosphatidylinositol binding"/>
    <property type="evidence" value="ECO:0007669"/>
    <property type="project" value="TreeGrafter"/>
</dbReference>
<feature type="compositionally biased region" description="Polar residues" evidence="2">
    <location>
        <begin position="310"/>
        <end position="323"/>
    </location>
</feature>
<evidence type="ECO:0000256" key="2">
    <source>
        <dbReference type="SAM" id="MobiDB-lite"/>
    </source>
</evidence>
<dbReference type="InterPro" id="IPR013937">
    <property type="entry name" value="Sorting_nexin_C"/>
</dbReference>
<accession>A0A8H7PSN3</accession>
<evidence type="ECO:0000313" key="5">
    <source>
        <dbReference type="Proteomes" id="UP000612746"/>
    </source>
</evidence>
<dbReference type="OrthoDB" id="5582218at2759"/>
<dbReference type="PANTHER" id="PTHR22775">
    <property type="entry name" value="SORTING NEXIN"/>
    <property type="match status" value="1"/>
</dbReference>
<dbReference type="Pfam" id="PF02194">
    <property type="entry name" value="PXA"/>
    <property type="match status" value="1"/>
</dbReference>
<reference evidence="4" key="1">
    <citation type="submission" date="2020-12" db="EMBL/GenBank/DDBJ databases">
        <title>Metabolic potential, ecology and presence of endohyphal bacteria is reflected in genomic diversity of Mucoromycotina.</title>
        <authorList>
            <person name="Muszewska A."/>
            <person name="Okrasinska A."/>
            <person name="Steczkiewicz K."/>
            <person name="Drgas O."/>
            <person name="Orlowska M."/>
            <person name="Perlinska-Lenart U."/>
            <person name="Aleksandrzak-Piekarczyk T."/>
            <person name="Szatraj K."/>
            <person name="Zielenkiewicz U."/>
            <person name="Pilsyk S."/>
            <person name="Malc E."/>
            <person name="Mieczkowski P."/>
            <person name="Kruszewska J.S."/>
            <person name="Biernat P."/>
            <person name="Pawlowska J."/>
        </authorList>
    </citation>
    <scope>NUCLEOTIDE SEQUENCE</scope>
    <source>
        <strain evidence="4">WA0000051536</strain>
    </source>
</reference>
<name>A0A8H7PSN3_9FUNG</name>
<evidence type="ECO:0000256" key="1">
    <source>
        <dbReference type="ARBA" id="ARBA00010883"/>
    </source>
</evidence>
<comment type="similarity">
    <text evidence="1">Belongs to the sorting nexin family.</text>
</comment>
<keyword evidence="5" id="KW-1185">Reference proteome</keyword>
<feature type="region of interest" description="Disordered" evidence="2">
    <location>
        <begin position="336"/>
        <end position="372"/>
    </location>
</feature>
<dbReference type="PROSITE" id="PS51207">
    <property type="entry name" value="PXA"/>
    <property type="match status" value="1"/>
</dbReference>
<dbReference type="InterPro" id="IPR003114">
    <property type="entry name" value="Phox_assoc"/>
</dbReference>
<dbReference type="EMBL" id="JAEPRA010000010">
    <property type="protein sequence ID" value="KAG2179562.1"/>
    <property type="molecule type" value="Genomic_DNA"/>
</dbReference>
<dbReference type="Pfam" id="PF08628">
    <property type="entry name" value="Nexin_C"/>
    <property type="match status" value="1"/>
</dbReference>
<feature type="domain" description="PXA" evidence="3">
    <location>
        <begin position="108"/>
        <end position="282"/>
    </location>
</feature>
<comment type="caution">
    <text evidence="4">The sequence shown here is derived from an EMBL/GenBank/DDBJ whole genome shotgun (WGS) entry which is preliminary data.</text>
</comment>
<dbReference type="Proteomes" id="UP000612746">
    <property type="component" value="Unassembled WGS sequence"/>
</dbReference>
<evidence type="ECO:0000259" key="3">
    <source>
        <dbReference type="PROSITE" id="PS51207"/>
    </source>
</evidence>
<feature type="compositionally biased region" description="Polar residues" evidence="2">
    <location>
        <begin position="349"/>
        <end position="359"/>
    </location>
</feature>
<feature type="region of interest" description="Disordered" evidence="2">
    <location>
        <begin position="298"/>
        <end position="323"/>
    </location>
</feature>
<dbReference type="AlphaFoldDB" id="A0A8H7PSN3"/>
<dbReference type="SMART" id="SM00313">
    <property type="entry name" value="PXA"/>
    <property type="match status" value="1"/>
</dbReference>
<protein>
    <recommendedName>
        <fullName evidence="3">PXA domain-containing protein</fullName>
    </recommendedName>
</protein>
<organism evidence="4 5">
    <name type="scientific">Umbelopsis vinacea</name>
    <dbReference type="NCBI Taxonomy" id="44442"/>
    <lineage>
        <taxon>Eukaryota</taxon>
        <taxon>Fungi</taxon>
        <taxon>Fungi incertae sedis</taxon>
        <taxon>Mucoromycota</taxon>
        <taxon>Mucoromycotina</taxon>
        <taxon>Umbelopsidomycetes</taxon>
        <taxon>Umbelopsidales</taxon>
        <taxon>Umbelopsidaceae</taxon>
        <taxon>Umbelopsis</taxon>
    </lineage>
</organism>
<proteinExistence type="inferred from homology"/>
<dbReference type="PANTHER" id="PTHR22775:SF3">
    <property type="entry name" value="SORTING NEXIN-13"/>
    <property type="match status" value="1"/>
</dbReference>
<sequence>MEEGESTNELLAATLLVAEERKNVLIASGRFMVKWSASIDANFDAQNKKSTRPRNFQVEQALAKKQVSFVSGMPSVRLPLYYRLLFPDLVEARNRSGVIDAPPTITQSAKIDQELYTYLALIVRDFIQPWYFAITLDNGLPSEVTRIVTHCCREIEERCQKIDVVELILKSFPTLLTQHYMDYHQAVDKLHLNHGGGSATELESLFHGLQPHFAIQHEKEYVKQLSDHLLKSLLPKEEYDSDCVRYLVRDILNMVLTIIIARLSDPWTVNTIVCKLLSHYDERLLKLQAPGEIWAPVQSDQPKEIAESKPISTTGGSTSIDPTGIVSSLQEAQNTTLPHQLRHRHIHSRQNSDVQKQEPTPSPSPKRFTPLSTLDEQGDELAQTTLPQPEKPPRRYSMRFISLQVILAPLQNMWLYIMSLLTLSQERYQHVVGQRKKSRHVRLEDPVLRFTEVAFCVEDRPVVLWAWRMVGMFIWPIARILGGGVFTDKFLEQSVYHLLSEQRLVYYMQIGRETLWPGGKFVTAGTLPTEEEQNALRIQAERKLVLAIPDIVERVLFETSDISVHQQCMSQALAPLQNPYINKHLVFYMVDLIVSTVFPELAYNPVKAT</sequence>
<gene>
    <name evidence="4" type="ORF">INT44_006409</name>
</gene>